<evidence type="ECO:0000313" key="1">
    <source>
        <dbReference type="EMBL" id="MCP1999587.1"/>
    </source>
</evidence>
<keyword evidence="2" id="KW-1185">Reference proteome</keyword>
<evidence type="ECO:0000313" key="2">
    <source>
        <dbReference type="Proteomes" id="UP001205486"/>
    </source>
</evidence>
<accession>A0ACC6AK77</accession>
<proteinExistence type="predicted"/>
<protein>
    <submittedName>
        <fullName evidence="1">Fic family protein</fullName>
    </submittedName>
</protein>
<name>A0ACC6AK77_NITWI</name>
<sequence>MIYAARSGNKSGKTGNKNSFYRLFLLDYLAERKAAKMDISAMEPLLPDDRQELEDLATDLVAKANTLAGRLHPIVRSSVGDLVRSMNCYYSNLIEGHNTLPIDIDRALNDDLSKEPERRNLQLEARAHIEVQRMIDRGGAPSPVVSADFIIWIHKNFCQRLPEELLVVEHPTTKEPIKIVPGELRTEHVRVGRHIPPDPADLPAFLKRFAEGYSSPHLSRLRKIIGVAASHHRLAWIHPFLDGNGRVTRLYSHALLRELDVGSELWAVSRGLARRVADYKARLQAADEPRRGDLDGRGNLTMGGLIDFCKFFLTTCVDQVDFMAALLEPEELLRRMEIWTEEETRAKRLPKGSWPLLREAVMAGEYARGAAPGLTGYEERQARTVLNSLIEKGYLTSPTTRSPVRLGFPTAVVDRWFPRLYQPAA</sequence>
<dbReference type="EMBL" id="JALJZS010000002">
    <property type="protein sequence ID" value="MCP1999587.1"/>
    <property type="molecule type" value="Genomic_DNA"/>
</dbReference>
<organism evidence="1 2">
    <name type="scientific">Nitrobacter winogradskyi</name>
    <name type="common">Nitrobacter agilis</name>
    <dbReference type="NCBI Taxonomy" id="913"/>
    <lineage>
        <taxon>Bacteria</taxon>
        <taxon>Pseudomonadati</taxon>
        <taxon>Pseudomonadota</taxon>
        <taxon>Alphaproteobacteria</taxon>
        <taxon>Hyphomicrobiales</taxon>
        <taxon>Nitrobacteraceae</taxon>
        <taxon>Nitrobacter</taxon>
    </lineage>
</organism>
<dbReference type="Proteomes" id="UP001205486">
    <property type="component" value="Unassembled WGS sequence"/>
</dbReference>
<gene>
    <name evidence="1" type="ORF">J2S34_002035</name>
</gene>
<comment type="caution">
    <text evidence="1">The sequence shown here is derived from an EMBL/GenBank/DDBJ whole genome shotgun (WGS) entry which is preliminary data.</text>
</comment>
<reference evidence="1" key="1">
    <citation type="submission" date="2022-03" db="EMBL/GenBank/DDBJ databases">
        <title>Interactions between chemoautotrophic and heterotrophic bacteria.</title>
        <authorList>
            <person name="Santoro A."/>
        </authorList>
    </citation>
    <scope>NUCLEOTIDE SEQUENCE</scope>
    <source>
        <strain evidence="1">Nb-106</strain>
    </source>
</reference>